<dbReference type="Proteomes" id="UP000424462">
    <property type="component" value="Chromosome"/>
</dbReference>
<feature type="coiled-coil region" evidence="1">
    <location>
        <begin position="166"/>
        <end position="200"/>
    </location>
</feature>
<protein>
    <submittedName>
        <fullName evidence="2">Uncharacterized protein</fullName>
    </submittedName>
</protein>
<reference evidence="2 3" key="1">
    <citation type="submission" date="2019-11" db="EMBL/GenBank/DDBJ databases">
        <title>Complete genome sequence of Corynebacterium kalinowskii 1959, a novel Corynebacterium species isolated from soil of a small paddock in Vilsendorf, Germany.</title>
        <authorList>
            <person name="Schaffert L."/>
            <person name="Ruwe M."/>
            <person name="Milse J."/>
            <person name="Hanuschka K."/>
            <person name="Ortseifen V."/>
            <person name="Droste J."/>
            <person name="Brandt D."/>
            <person name="Schlueter L."/>
            <person name="Kutter Y."/>
            <person name="Vinke S."/>
            <person name="Viehoefer P."/>
            <person name="Jacob L."/>
            <person name="Luebke N.-C."/>
            <person name="Schulte-Berndt E."/>
            <person name="Hain C."/>
            <person name="Linder M."/>
            <person name="Schmidt P."/>
            <person name="Wollenschlaeger L."/>
            <person name="Luttermann T."/>
            <person name="Thieme E."/>
            <person name="Hassa J."/>
            <person name="Haak M."/>
            <person name="Wittchen M."/>
            <person name="Mentz A."/>
            <person name="Persicke M."/>
            <person name="Busche T."/>
            <person name="Ruckert C."/>
        </authorList>
    </citation>
    <scope>NUCLEOTIDE SEQUENCE [LARGE SCALE GENOMIC DNA]</scope>
    <source>
        <strain evidence="2 3">2039</strain>
    </source>
</reference>
<gene>
    <name evidence="2" type="ORF">COCCU_12885</name>
</gene>
<evidence type="ECO:0000313" key="2">
    <source>
        <dbReference type="EMBL" id="QGU08476.1"/>
    </source>
</evidence>
<organism evidence="2 3">
    <name type="scientific">Corynebacterium occultum</name>
    <dbReference type="NCBI Taxonomy" id="2675219"/>
    <lineage>
        <taxon>Bacteria</taxon>
        <taxon>Bacillati</taxon>
        <taxon>Actinomycetota</taxon>
        <taxon>Actinomycetes</taxon>
        <taxon>Mycobacteriales</taxon>
        <taxon>Corynebacteriaceae</taxon>
        <taxon>Corynebacterium</taxon>
    </lineage>
</organism>
<evidence type="ECO:0000313" key="3">
    <source>
        <dbReference type="Proteomes" id="UP000424462"/>
    </source>
</evidence>
<dbReference type="KEGG" id="cok:COCCU_12885"/>
<dbReference type="EMBL" id="CP046455">
    <property type="protein sequence ID" value="QGU08476.1"/>
    <property type="molecule type" value="Genomic_DNA"/>
</dbReference>
<dbReference type="AlphaFoldDB" id="A0A6B8WC79"/>
<keyword evidence="3" id="KW-1185">Reference proteome</keyword>
<name>A0A6B8WC79_9CORY</name>
<evidence type="ECO:0000256" key="1">
    <source>
        <dbReference type="SAM" id="Coils"/>
    </source>
</evidence>
<sequence>MQLIAGSPAVVLAYIDSAVMDELDLRFLPSESRFIQELPQIEEISCPTRLVVANSDPVILNSIADRVLQNTDVVLELIWNIERRSDIAHALSPVAERANFSQFRVVEGTAHLLLSASGDQEISAKRPGLIPSTPELLEEIGSESVPMPPQLFKQLLWRYSYLLEHFDDANSKYDNVFSQLERVKREKKAQDLELKAVQEEVADLSSVNSDLDGKLRELDSEHSKLQSSYNALASSKLGSMTLKYWARRNNRA</sequence>
<accession>A0A6B8WC79</accession>
<keyword evidence="1" id="KW-0175">Coiled coil</keyword>
<proteinExistence type="predicted"/>